<evidence type="ECO:0008006" key="3">
    <source>
        <dbReference type="Google" id="ProtNLM"/>
    </source>
</evidence>
<evidence type="ECO:0000313" key="2">
    <source>
        <dbReference type="Proteomes" id="UP001056855"/>
    </source>
</evidence>
<dbReference type="AlphaFoldDB" id="A0A9E7SXE6"/>
<dbReference type="InterPro" id="IPR011330">
    <property type="entry name" value="Glyco_hydro/deAcase_b/a-brl"/>
</dbReference>
<dbReference type="EMBL" id="CP100355">
    <property type="protein sequence ID" value="UTF54986.1"/>
    <property type="molecule type" value="Genomic_DNA"/>
</dbReference>
<name>A0A9E7SXE6_9EURY</name>
<dbReference type="RefSeq" id="WP_254159727.1">
    <property type="nucleotide sequence ID" value="NZ_CP100355.1"/>
</dbReference>
<dbReference type="GO" id="GO:0005975">
    <property type="term" value="P:carbohydrate metabolic process"/>
    <property type="evidence" value="ECO:0007669"/>
    <property type="project" value="InterPro"/>
</dbReference>
<gene>
    <name evidence="1" type="ORF">NGM29_06965</name>
</gene>
<keyword evidence="2" id="KW-1185">Reference proteome</keyword>
<organism evidence="1 2">
    <name type="scientific">Natronosalvus rutilus</name>
    <dbReference type="NCBI Taxonomy" id="2953753"/>
    <lineage>
        <taxon>Archaea</taxon>
        <taxon>Methanobacteriati</taxon>
        <taxon>Methanobacteriota</taxon>
        <taxon>Stenosarchaea group</taxon>
        <taxon>Halobacteria</taxon>
        <taxon>Halobacteriales</taxon>
        <taxon>Natrialbaceae</taxon>
        <taxon>Natronosalvus</taxon>
    </lineage>
</organism>
<accession>A0A9E7SXE6</accession>
<evidence type="ECO:0000313" key="1">
    <source>
        <dbReference type="EMBL" id="UTF54986.1"/>
    </source>
</evidence>
<reference evidence="1" key="1">
    <citation type="submission" date="2022-06" db="EMBL/GenBank/DDBJ databases">
        <title>Diverse halophilic archaea isolated from saline environments.</title>
        <authorList>
            <person name="Cui H.-L."/>
        </authorList>
    </citation>
    <scope>NUCLEOTIDE SEQUENCE</scope>
    <source>
        <strain evidence="1">WLHS1</strain>
    </source>
</reference>
<protein>
    <recommendedName>
        <fullName evidence="3">NodB homology domain-containing protein</fullName>
    </recommendedName>
</protein>
<dbReference type="Gene3D" id="3.20.20.370">
    <property type="entry name" value="Glycoside hydrolase/deacetylase"/>
    <property type="match status" value="1"/>
</dbReference>
<dbReference type="SUPFAM" id="SSF88713">
    <property type="entry name" value="Glycoside hydrolase/deacetylase"/>
    <property type="match status" value="1"/>
</dbReference>
<dbReference type="KEGG" id="sawl:NGM29_06965"/>
<dbReference type="GeneID" id="73289773"/>
<proteinExistence type="predicted"/>
<dbReference type="Proteomes" id="UP001056855">
    <property type="component" value="Chromosome"/>
</dbReference>
<sequence length="263" mass="29897">MTVCLTGDVHHMSLETREQPYMSRSEAAAAVEYAEIAAEFDVPVTLFLTGKVVREEPELVDRLIGMETVELGGHNYYAFETLAHKAFRGLLGSWNGPRRFQAWEIDRTIAAFNERHVDISAWRDHAYRHDNNTVPLLAERGFTHFSDVVGPGEQVRCESGLTIVPVNTPPDHEHVYHGFRTPKFVAEDEFSGPFGDESFTIEEWYDWLLKEIEVCHRKGQPATILAHPGCMDLSDRLNIFRKLCSILSEEYETVPISEVDSSD</sequence>